<evidence type="ECO:0000313" key="1">
    <source>
        <dbReference type="EMBL" id="OWK12143.1"/>
    </source>
</evidence>
<protein>
    <submittedName>
        <fullName evidence="1">P4HA2</fullName>
    </submittedName>
</protein>
<gene>
    <name evidence="1" type="ORF">Celaphus_00003393</name>
</gene>
<dbReference type="AlphaFoldDB" id="A0A212D1N2"/>
<dbReference type="Proteomes" id="UP000242450">
    <property type="component" value="Chromosome 9"/>
</dbReference>
<name>A0A212D1N2_CEREH</name>
<reference evidence="1 2" key="1">
    <citation type="journal article" date="2018" name="Mol. Genet. Genomics">
        <title>The red deer Cervus elaphus genome CerEla1.0: sequencing, annotating, genes, and chromosomes.</title>
        <authorList>
            <person name="Bana N.A."/>
            <person name="Nyiri A."/>
            <person name="Nagy J."/>
            <person name="Frank K."/>
            <person name="Nagy T."/>
            <person name="Steger V."/>
            <person name="Schiller M."/>
            <person name="Lakatos P."/>
            <person name="Sugar L."/>
            <person name="Horn P."/>
            <person name="Barta E."/>
            <person name="Orosz L."/>
        </authorList>
    </citation>
    <scope>NUCLEOTIDE SEQUENCE [LARGE SCALE GENOMIC DNA]</scope>
    <source>
        <strain evidence="1">Hungarian</strain>
    </source>
</reference>
<dbReference type="EMBL" id="MKHE01000009">
    <property type="protein sequence ID" value="OWK12143.1"/>
    <property type="molecule type" value="Genomic_DNA"/>
</dbReference>
<accession>A0A212D1N2</accession>
<proteinExistence type="predicted"/>
<organism evidence="1 2">
    <name type="scientific">Cervus elaphus hippelaphus</name>
    <name type="common">European red deer</name>
    <dbReference type="NCBI Taxonomy" id="46360"/>
    <lineage>
        <taxon>Eukaryota</taxon>
        <taxon>Metazoa</taxon>
        <taxon>Chordata</taxon>
        <taxon>Craniata</taxon>
        <taxon>Vertebrata</taxon>
        <taxon>Euteleostomi</taxon>
        <taxon>Mammalia</taxon>
        <taxon>Eutheria</taxon>
        <taxon>Laurasiatheria</taxon>
        <taxon>Artiodactyla</taxon>
        <taxon>Ruminantia</taxon>
        <taxon>Pecora</taxon>
        <taxon>Cervidae</taxon>
        <taxon>Cervinae</taxon>
        <taxon>Cervus</taxon>
    </lineage>
</organism>
<feature type="non-terminal residue" evidence="1">
    <location>
        <position position="1"/>
    </location>
</feature>
<evidence type="ECO:0000313" key="2">
    <source>
        <dbReference type="Proteomes" id="UP000242450"/>
    </source>
</evidence>
<sequence>LLSSFASAAAETCNWLTNSRNEPFSVIRNSKELLAHWGTRTSDQERPGPGQCGTQSVQTLPSVTMKPWESTLLVAWFGVLGCVQAEFFTSIDLGKVRLAELLFPPLTPDDLDVLPGHMTDLIYAEKDLVQSLKEYILVEEAKLSKIKRCLMS</sequence>
<comment type="caution">
    <text evidence="1">The sequence shown here is derived from an EMBL/GenBank/DDBJ whole genome shotgun (WGS) entry which is preliminary data.</text>
</comment>
<keyword evidence="2" id="KW-1185">Reference proteome</keyword>
<dbReference type="OrthoDB" id="420380at2759"/>